<proteinExistence type="predicted"/>
<dbReference type="PANTHER" id="PTHR46093:SF18">
    <property type="entry name" value="FIBRONECTIN TYPE-III DOMAIN-CONTAINING PROTEIN"/>
    <property type="match status" value="1"/>
</dbReference>
<evidence type="ECO:0000256" key="3">
    <source>
        <dbReference type="SAM" id="MobiDB-lite"/>
    </source>
</evidence>
<dbReference type="Proteomes" id="UP001590950">
    <property type="component" value="Unassembled WGS sequence"/>
</dbReference>
<name>A0ABR4AIG7_9LECA</name>
<keyword evidence="5" id="KW-1185">Reference proteome</keyword>
<evidence type="ECO:0000256" key="1">
    <source>
        <dbReference type="ARBA" id="ARBA00022441"/>
    </source>
</evidence>
<keyword evidence="2" id="KW-0677">Repeat</keyword>
<evidence type="ECO:0000313" key="5">
    <source>
        <dbReference type="Proteomes" id="UP001590950"/>
    </source>
</evidence>
<accession>A0ABR4AIG7</accession>
<sequence length="280" mass="31679">MARAKGTSDDIKWDTDASDESTRIGGGAWSSCPIPLHLQVSMRFPRCAVTVTSGEQDGITIWLIGSEGELLELRNTSNITLKPPGQRNWSVTEIQTRNAPERFVDFLPSGALVDDEVMLLERRPRGVLWSLNLTTRSWRKIPYEGVLIPWVPPTLSLVNGRLYCFGVFQDSEEFVYAMDIERLNEDNSAQSGRWHEAIQHGRRPPPRWGHTAVFERNVIYIFGGYNRQIYFHDVWAYDAGCGTWTEILTTGKKPKARQGHAAALVNLFTIIEYPDIGTLN</sequence>
<dbReference type="Gene3D" id="2.120.10.80">
    <property type="entry name" value="Kelch-type beta propeller"/>
    <property type="match status" value="1"/>
</dbReference>
<comment type="caution">
    <text evidence="4">The sequence shown here is derived from an EMBL/GenBank/DDBJ whole genome shotgun (WGS) entry which is preliminary data.</text>
</comment>
<gene>
    <name evidence="4" type="ORF">N7G274_002318</name>
</gene>
<protein>
    <recommendedName>
        <fullName evidence="6">Kelch repeat-containing protein</fullName>
    </recommendedName>
</protein>
<reference evidence="4 5" key="1">
    <citation type="submission" date="2024-09" db="EMBL/GenBank/DDBJ databases">
        <title>Rethinking Asexuality: The Enigmatic Case of Functional Sexual Genes in Lepraria (Stereocaulaceae).</title>
        <authorList>
            <person name="Doellman M."/>
            <person name="Sun Y."/>
            <person name="Barcenas-Pena A."/>
            <person name="Lumbsch H.T."/>
            <person name="Grewe F."/>
        </authorList>
    </citation>
    <scope>NUCLEOTIDE SEQUENCE [LARGE SCALE GENOMIC DNA]</scope>
    <source>
        <strain evidence="4 5">Mercado 3170</strain>
    </source>
</reference>
<dbReference type="PANTHER" id="PTHR46093">
    <property type="entry name" value="ACYL-COA-BINDING DOMAIN-CONTAINING PROTEIN 5"/>
    <property type="match status" value="1"/>
</dbReference>
<dbReference type="Pfam" id="PF24681">
    <property type="entry name" value="Kelch_KLHDC2_KLHL20_DRC7"/>
    <property type="match status" value="1"/>
</dbReference>
<keyword evidence="1" id="KW-0880">Kelch repeat</keyword>
<dbReference type="SUPFAM" id="SSF50965">
    <property type="entry name" value="Galactose oxidase, central domain"/>
    <property type="match status" value="1"/>
</dbReference>
<evidence type="ECO:0000313" key="4">
    <source>
        <dbReference type="EMBL" id="KAL2045235.1"/>
    </source>
</evidence>
<feature type="region of interest" description="Disordered" evidence="3">
    <location>
        <begin position="1"/>
        <end position="24"/>
    </location>
</feature>
<evidence type="ECO:0008006" key="6">
    <source>
        <dbReference type="Google" id="ProtNLM"/>
    </source>
</evidence>
<organism evidence="4 5">
    <name type="scientific">Stereocaulon virgatum</name>
    <dbReference type="NCBI Taxonomy" id="373712"/>
    <lineage>
        <taxon>Eukaryota</taxon>
        <taxon>Fungi</taxon>
        <taxon>Dikarya</taxon>
        <taxon>Ascomycota</taxon>
        <taxon>Pezizomycotina</taxon>
        <taxon>Lecanoromycetes</taxon>
        <taxon>OSLEUM clade</taxon>
        <taxon>Lecanoromycetidae</taxon>
        <taxon>Lecanorales</taxon>
        <taxon>Lecanorineae</taxon>
        <taxon>Stereocaulaceae</taxon>
        <taxon>Stereocaulon</taxon>
    </lineage>
</organism>
<dbReference type="InterPro" id="IPR011043">
    <property type="entry name" value="Gal_Oxase/kelch_b-propeller"/>
</dbReference>
<evidence type="ECO:0000256" key="2">
    <source>
        <dbReference type="ARBA" id="ARBA00022737"/>
    </source>
</evidence>
<dbReference type="InterPro" id="IPR015915">
    <property type="entry name" value="Kelch-typ_b-propeller"/>
</dbReference>
<dbReference type="EMBL" id="JBEFKJ010000007">
    <property type="protein sequence ID" value="KAL2045235.1"/>
    <property type="molecule type" value="Genomic_DNA"/>
</dbReference>
<feature type="compositionally biased region" description="Basic and acidic residues" evidence="3">
    <location>
        <begin position="1"/>
        <end position="15"/>
    </location>
</feature>